<dbReference type="AlphaFoldDB" id="A0A0K2USG0"/>
<dbReference type="EMBL" id="HACA01023290">
    <property type="protein sequence ID" value="CDW40651.1"/>
    <property type="molecule type" value="Transcribed_RNA"/>
</dbReference>
<name>A0A0K2USG0_LEPSM</name>
<accession>A0A0K2USG0</accession>
<proteinExistence type="predicted"/>
<reference evidence="1" key="1">
    <citation type="submission" date="2014-05" db="EMBL/GenBank/DDBJ databases">
        <authorList>
            <person name="Chronopoulou M."/>
        </authorList>
    </citation>
    <scope>NUCLEOTIDE SEQUENCE</scope>
    <source>
        <tissue evidence="1">Whole organism</tissue>
    </source>
</reference>
<sequence length="34" mass="3978">MRTTKLKSCQNLCPRYYADLCSPFLVTLASYYAR</sequence>
<evidence type="ECO:0000313" key="1">
    <source>
        <dbReference type="EMBL" id="CDW40651.1"/>
    </source>
</evidence>
<protein>
    <submittedName>
        <fullName evidence="1">Uncharacterized protein</fullName>
    </submittedName>
</protein>
<organism evidence="1">
    <name type="scientific">Lepeophtheirus salmonis</name>
    <name type="common">Salmon louse</name>
    <name type="synonym">Caligus salmonis</name>
    <dbReference type="NCBI Taxonomy" id="72036"/>
    <lineage>
        <taxon>Eukaryota</taxon>
        <taxon>Metazoa</taxon>
        <taxon>Ecdysozoa</taxon>
        <taxon>Arthropoda</taxon>
        <taxon>Crustacea</taxon>
        <taxon>Multicrustacea</taxon>
        <taxon>Hexanauplia</taxon>
        <taxon>Copepoda</taxon>
        <taxon>Siphonostomatoida</taxon>
        <taxon>Caligidae</taxon>
        <taxon>Lepeophtheirus</taxon>
    </lineage>
</organism>